<keyword evidence="1" id="KW-1015">Disulfide bond</keyword>
<feature type="compositionally biased region" description="Low complexity" evidence="3">
    <location>
        <begin position="875"/>
        <end position="891"/>
    </location>
</feature>
<dbReference type="GO" id="GO:0016715">
    <property type="term" value="F:oxidoreductase activity, acting on paired donors, with incorporation or reduction of molecular oxygen, reduced ascorbate as one donor, and incorporation of one atom of oxygen"/>
    <property type="evidence" value="ECO:0007669"/>
    <property type="project" value="InterPro"/>
</dbReference>
<dbReference type="InterPro" id="IPR046450">
    <property type="entry name" value="PA_dom_sf"/>
</dbReference>
<dbReference type="Proteomes" id="UP001178507">
    <property type="component" value="Unassembled WGS sequence"/>
</dbReference>
<feature type="repeat" description="TPR" evidence="2">
    <location>
        <begin position="812"/>
        <end position="845"/>
    </location>
</feature>
<dbReference type="InterPro" id="IPR015197">
    <property type="entry name" value="PngaseF_C"/>
</dbReference>
<evidence type="ECO:0000256" key="1">
    <source>
        <dbReference type="ARBA" id="ARBA00023157"/>
    </source>
</evidence>
<evidence type="ECO:0000313" key="6">
    <source>
        <dbReference type="EMBL" id="CAJ1383286.1"/>
    </source>
</evidence>
<dbReference type="SUPFAM" id="SSF48452">
    <property type="entry name" value="TPR-like"/>
    <property type="match status" value="1"/>
</dbReference>
<feature type="domain" description="Peptide-N-glycosidase F N-terminal" evidence="5">
    <location>
        <begin position="428"/>
        <end position="558"/>
    </location>
</feature>
<dbReference type="InterPro" id="IPR003137">
    <property type="entry name" value="PA_domain"/>
</dbReference>
<dbReference type="Pfam" id="PF13414">
    <property type="entry name" value="TPR_11"/>
    <property type="match status" value="1"/>
</dbReference>
<dbReference type="PROSITE" id="PS50005">
    <property type="entry name" value="TPR"/>
    <property type="match status" value="2"/>
</dbReference>
<name>A0AA36I8X2_9DINO</name>
<evidence type="ECO:0000256" key="4">
    <source>
        <dbReference type="SAM" id="SignalP"/>
    </source>
</evidence>
<keyword evidence="2" id="KW-0802">TPR repeat</keyword>
<feature type="signal peptide" evidence="4">
    <location>
        <begin position="1"/>
        <end position="17"/>
    </location>
</feature>
<reference evidence="6" key="1">
    <citation type="submission" date="2023-08" db="EMBL/GenBank/DDBJ databases">
        <authorList>
            <person name="Chen Y."/>
            <person name="Shah S."/>
            <person name="Dougan E. K."/>
            <person name="Thang M."/>
            <person name="Chan C."/>
        </authorList>
    </citation>
    <scope>NUCLEOTIDE SEQUENCE</scope>
</reference>
<dbReference type="InterPro" id="IPR015196">
    <property type="entry name" value="PngaseF_N"/>
</dbReference>
<dbReference type="SMART" id="SM00028">
    <property type="entry name" value="TPR"/>
    <property type="match status" value="2"/>
</dbReference>
<sequence length="1082" mass="117061">MPALNPLFLYLALGAQAGGITDHPRWQAKEALLSSRPLGQVRPEPAALRARSADTDTDDEVRKPKSWLLSSEGVPCQLPFWHQGKRFEGCHPEGWCCLDGQCAHRGACASAEKRQLPLQLPQDQPTTSCSLEALGGSFEWQPHAAGNTVFLLSGEGWADEELQPVVELSQDLDIEVVLLSYKLTSEEVREVMVQTQEQLRRLAANVSAPRAEQSFFLALTPAWLLSHESCWLTSVTHAWSAPQPRLWASWGEDSLATALKGTRGDWGEASVEGLEFPLRAAGSSLCDDSAPDLAGTMALVPRGECSFYHKARRAKELGAQAVAIYSQDEQAIEMGCAAPDPCGESLDLAVVMTTRSVGEALEEAANSSKAVTVRLGSELVGPSFVGVVPGGGLWAAASGAAEEIKGMEYRRKVLQQKQEMHAAEDVLRVEVFQEQWLPGGLTASWGAEQAQLVRAKGYSELEVELALECKDHLDANCPPWDHELNLYLCIEGISSKPNCHDRRTSVGRWVTPYGREGHWLSNASAAIPLLTSVKALEGLSTLHLHTWQHYSVSLVFWFKRPSQLVPMSQMSLWVGGPFNLGYNPSRPPVTFDRPAFAEKVVLSTLITGHGWGVDEANCAEFCDHTHHFAVNGDWNEALSRSHPGAGTSDGCKAKVLQGVVPNQFGTWPFGRAGWCPGQHVDWWDVDVTSWLKSGENTIAYHAFFNGTDYQPEPSSDGNSLGFDAEIHLASVLTFYGSAREAAVADFDAALREEPTPRKAPSTPADRHGLLHPLSPRQAAALASRGAARRAQKRYEEAIADYNQALALEPGNAAVLCGRGVCHFELGSHQAAGRDFRQALARNPRDAFAKTMLQKVPEVPEEQEEQRQPYMDVVASPISPSTSSAEESPAEAAEAEAAEAEVAQAAEASVWPPPMSLVPPHIVAAWSIQAAEAMVQLAVPAGCNLDDPSSEVRSPKFSMQEEMEEWSLASVDTQVLQGSFPPKGQNATPETPKAPADADASANLTFQSSVSAKLAKVPARAPKRASKTEPLPQRSSSRLQAKKALAEAVPKTQPKAKGEAKAKAKAKAKEKAKGKARAVRDLS</sequence>
<feature type="compositionally biased region" description="Polar residues" evidence="3">
    <location>
        <begin position="1001"/>
        <end position="1010"/>
    </location>
</feature>
<dbReference type="InterPro" id="IPR008977">
    <property type="entry name" value="PHM/PNGase_F_dom_sf"/>
</dbReference>
<dbReference type="SUPFAM" id="SSF49742">
    <property type="entry name" value="PHM/PNGase F"/>
    <property type="match status" value="1"/>
</dbReference>
<organism evidence="6 7">
    <name type="scientific">Effrenium voratum</name>
    <dbReference type="NCBI Taxonomy" id="2562239"/>
    <lineage>
        <taxon>Eukaryota</taxon>
        <taxon>Sar</taxon>
        <taxon>Alveolata</taxon>
        <taxon>Dinophyceae</taxon>
        <taxon>Suessiales</taxon>
        <taxon>Symbiodiniaceae</taxon>
        <taxon>Effrenium</taxon>
    </lineage>
</organism>
<dbReference type="InterPro" id="IPR014784">
    <property type="entry name" value="Cu2_ascorb_mOase-like_C"/>
</dbReference>
<dbReference type="Gene3D" id="3.50.30.30">
    <property type="match status" value="1"/>
</dbReference>
<evidence type="ECO:0000259" key="5">
    <source>
        <dbReference type="SMART" id="SM01290"/>
    </source>
</evidence>
<keyword evidence="7" id="KW-1185">Reference proteome</keyword>
<dbReference type="Pfam" id="PF02225">
    <property type="entry name" value="PA"/>
    <property type="match status" value="1"/>
</dbReference>
<dbReference type="InterPro" id="IPR019734">
    <property type="entry name" value="TPR_rpt"/>
</dbReference>
<feature type="compositionally biased region" description="Basic and acidic residues" evidence="3">
    <location>
        <begin position="1055"/>
        <end position="1082"/>
    </location>
</feature>
<dbReference type="AlphaFoldDB" id="A0AA36I8X2"/>
<dbReference type="PANTHER" id="PTHR39319">
    <property type="entry name" value="SI:DKEY-256H2.1"/>
    <property type="match status" value="1"/>
</dbReference>
<gene>
    <name evidence="6" type="ORF">EVOR1521_LOCUS10444</name>
</gene>
<evidence type="ECO:0000256" key="3">
    <source>
        <dbReference type="SAM" id="MobiDB-lite"/>
    </source>
</evidence>
<protein>
    <recommendedName>
        <fullName evidence="5">Peptide-N-glycosidase F N-terminal domain-containing protein</fullName>
    </recommendedName>
</protein>
<dbReference type="InterPro" id="IPR053251">
    <property type="entry name" value="N-glycanase"/>
</dbReference>
<dbReference type="Gene3D" id="1.25.40.10">
    <property type="entry name" value="Tetratricopeptide repeat domain"/>
    <property type="match status" value="1"/>
</dbReference>
<dbReference type="SMART" id="SM01290">
    <property type="entry name" value="N-glycanase_N"/>
    <property type="match status" value="1"/>
</dbReference>
<comment type="caution">
    <text evidence="6">The sequence shown here is derived from an EMBL/GenBank/DDBJ whole genome shotgun (WGS) entry which is preliminary data.</text>
</comment>
<dbReference type="InterPro" id="IPR011990">
    <property type="entry name" value="TPR-like_helical_dom_sf"/>
</dbReference>
<feature type="repeat" description="TPR" evidence="2">
    <location>
        <begin position="778"/>
        <end position="811"/>
    </location>
</feature>
<feature type="chain" id="PRO_5041299153" description="Peptide-N-glycosidase F N-terminal domain-containing protein" evidence="4">
    <location>
        <begin position="18"/>
        <end position="1082"/>
    </location>
</feature>
<feature type="region of interest" description="Disordered" evidence="3">
    <location>
        <begin position="975"/>
        <end position="1082"/>
    </location>
</feature>
<feature type="region of interest" description="Disordered" evidence="3">
    <location>
        <begin position="875"/>
        <end position="894"/>
    </location>
</feature>
<evidence type="ECO:0000256" key="2">
    <source>
        <dbReference type="PROSITE-ProRule" id="PRU00339"/>
    </source>
</evidence>
<dbReference type="Pfam" id="PF09113">
    <property type="entry name" value="N-glycanase_C"/>
    <property type="match status" value="1"/>
</dbReference>
<dbReference type="PANTHER" id="PTHR39319:SF1">
    <property type="entry name" value="SI:DKEY-256H2.1"/>
    <property type="match status" value="1"/>
</dbReference>
<evidence type="ECO:0000313" key="7">
    <source>
        <dbReference type="Proteomes" id="UP001178507"/>
    </source>
</evidence>
<accession>A0AA36I8X2</accession>
<dbReference type="EMBL" id="CAUJNA010001001">
    <property type="protein sequence ID" value="CAJ1383286.1"/>
    <property type="molecule type" value="Genomic_DNA"/>
</dbReference>
<proteinExistence type="predicted"/>
<dbReference type="SUPFAM" id="SSF52025">
    <property type="entry name" value="PA domain"/>
    <property type="match status" value="1"/>
</dbReference>
<dbReference type="Gene3D" id="2.60.120.230">
    <property type="match status" value="1"/>
</dbReference>
<keyword evidence="4" id="KW-0732">Signal</keyword>